<dbReference type="EMBL" id="AZJI01000001">
    <property type="protein sequence ID" value="ETD25065.1"/>
    <property type="molecule type" value="Genomic_DNA"/>
</dbReference>
<dbReference type="STRING" id="1357400.HMPREF2086_00400"/>
<reference evidence="1 2" key="1">
    <citation type="journal article" date="2014" name="Genome Announc.">
        <title>Draft genome sequences of six enterohepatic helicobacter species isolated from humans and one from rhesus macaques.</title>
        <authorList>
            <person name="Shen Z."/>
            <person name="Sheh A."/>
            <person name="Young S.K."/>
            <person name="Abouelliel A."/>
            <person name="Ward D.V."/>
            <person name="Earl A.M."/>
            <person name="Fox J.G."/>
        </authorList>
    </citation>
    <scope>NUCLEOTIDE SEQUENCE [LARGE SCALE GENOMIC DNA]</scope>
    <source>
        <strain evidence="1 2">MIT 99-5501</strain>
    </source>
</reference>
<dbReference type="OrthoDB" id="9800188at2"/>
<evidence type="ECO:0000313" key="2">
    <source>
        <dbReference type="Proteomes" id="UP000018731"/>
    </source>
</evidence>
<dbReference type="Gene3D" id="3.10.129.10">
    <property type="entry name" value="Hotdog Thioesterase"/>
    <property type="match status" value="1"/>
</dbReference>
<dbReference type="SUPFAM" id="SSF54637">
    <property type="entry name" value="Thioesterase/thiol ester dehydrase-isomerase"/>
    <property type="match status" value="1"/>
</dbReference>
<keyword evidence="2" id="KW-1185">Reference proteome</keyword>
<accession>V8CDH6</accession>
<evidence type="ECO:0000313" key="1">
    <source>
        <dbReference type="EMBL" id="ETD25065.1"/>
    </source>
</evidence>
<protein>
    <submittedName>
        <fullName evidence="1">Uncharacterized protein</fullName>
    </submittedName>
</protein>
<name>V8CDH6_9HELI</name>
<comment type="caution">
    <text evidence="1">The sequence shown here is derived from an EMBL/GenBank/DDBJ whole genome shotgun (WGS) entry which is preliminary data.</text>
</comment>
<dbReference type="eggNOG" id="COG4706">
    <property type="taxonomic scope" value="Bacteria"/>
</dbReference>
<dbReference type="InterPro" id="IPR029069">
    <property type="entry name" value="HotDog_dom_sf"/>
</dbReference>
<sequence>MNDIANLIPQSLEMVLIDELLEVSEQSICTKSYIRTDNAFLQQGKFPSYNVLEIFAQSLALWRTKQENLKIDSGTAQNHNKLGFLLGARGFEIFTPYVAVGEAVQARLRVSMQDENGLGVYEGEAFVGGKLIAKTSLTALNPNDEFLAQILQGEKL</sequence>
<gene>
    <name evidence="1" type="ORF">HMPREF2086_00400</name>
</gene>
<dbReference type="InterPro" id="IPR016776">
    <property type="entry name" value="ApeP-like_dehydratase"/>
</dbReference>
<dbReference type="Proteomes" id="UP000018731">
    <property type="component" value="Unassembled WGS sequence"/>
</dbReference>
<dbReference type="HOGENOM" id="CLU_116661_1_0_7"/>
<dbReference type="AlphaFoldDB" id="V8CDH6"/>
<dbReference type="Pfam" id="PF22817">
    <property type="entry name" value="ApeP-like"/>
    <property type="match status" value="1"/>
</dbReference>
<proteinExistence type="predicted"/>
<organism evidence="1 2">
    <name type="scientific">Helicobacter macacae MIT 99-5501</name>
    <dbReference type="NCBI Taxonomy" id="1357400"/>
    <lineage>
        <taxon>Bacteria</taxon>
        <taxon>Pseudomonadati</taxon>
        <taxon>Campylobacterota</taxon>
        <taxon>Epsilonproteobacteria</taxon>
        <taxon>Campylobacterales</taxon>
        <taxon>Helicobacteraceae</taxon>
        <taxon>Helicobacter</taxon>
    </lineage>
</organism>
<dbReference type="PATRIC" id="fig|1357400.3.peg.545"/>
<dbReference type="RefSeq" id="WP_023927080.1">
    <property type="nucleotide sequence ID" value="NZ_KI669454.1"/>
</dbReference>